<accession>A0A1F7WF34</accession>
<dbReference type="STRING" id="1817813.A2008_12880"/>
<dbReference type="CDD" id="cd24004">
    <property type="entry name" value="ASKHA_NBD_PilM-like"/>
    <property type="match status" value="1"/>
</dbReference>
<evidence type="ECO:0008006" key="3">
    <source>
        <dbReference type="Google" id="ProtNLM"/>
    </source>
</evidence>
<dbReference type="PANTHER" id="PTHR32432:SF3">
    <property type="entry name" value="ETHANOLAMINE UTILIZATION PROTEIN EUTJ"/>
    <property type="match status" value="1"/>
</dbReference>
<proteinExistence type="predicted"/>
<comment type="caution">
    <text evidence="1">The sequence shown here is derived from an EMBL/GenBank/DDBJ whole genome shotgun (WGS) entry which is preliminary data.</text>
</comment>
<dbReference type="SUPFAM" id="SSF53067">
    <property type="entry name" value="Actin-like ATPase domain"/>
    <property type="match status" value="1"/>
</dbReference>
<dbReference type="Gene3D" id="3.30.420.40">
    <property type="match status" value="2"/>
</dbReference>
<dbReference type="InterPro" id="IPR050696">
    <property type="entry name" value="FtsA/MreB"/>
</dbReference>
<gene>
    <name evidence="1" type="ORF">A2008_12880</name>
</gene>
<dbReference type="Pfam" id="PF11104">
    <property type="entry name" value="PilM_2"/>
    <property type="match status" value="1"/>
</dbReference>
<dbReference type="InterPro" id="IPR005883">
    <property type="entry name" value="PilM"/>
</dbReference>
<dbReference type="Gene3D" id="3.30.1490.300">
    <property type="match status" value="1"/>
</dbReference>
<sequence length="353" mass="39445">MARPMVCIDLGSKFIKAAVLKSKKDGDKHITLAKFGMVETPEKAMVNVFSDKPISKPKEVQAKLKELVTKTGIKGYDAILLIPDYLAVANWLNMPVKAKDAIDKAIPSTLSPLLPLELDKWFYDYQIVENSKKQTTVVAQAILKNNLFDLGDLIANAGLNIAGIDTTFFNLMNLLHPYYTDAEVEKKNIAVVYMGHEATSVAFLKESVIKSSRSLPLGGAAFTKNIMEARRCDEVAAEKIKKEEEIFLKDNPDKQNKVELYNIIKPSFGELIKGIYNSIDQYLARFREFKIHEIILCGGTSNFRNINNAMQLHLNTKTVMLSEIFTIDSASKTVLSEDEKNCLQCCVGGLLRN</sequence>
<dbReference type="InterPro" id="IPR043129">
    <property type="entry name" value="ATPase_NBD"/>
</dbReference>
<dbReference type="AlphaFoldDB" id="A0A1F7WF34"/>
<evidence type="ECO:0000313" key="2">
    <source>
        <dbReference type="Proteomes" id="UP000178735"/>
    </source>
</evidence>
<evidence type="ECO:0000313" key="1">
    <source>
        <dbReference type="EMBL" id="OGM01444.1"/>
    </source>
</evidence>
<reference evidence="1 2" key="1">
    <citation type="journal article" date="2016" name="Nat. Commun.">
        <title>Thousands of microbial genomes shed light on interconnected biogeochemical processes in an aquifer system.</title>
        <authorList>
            <person name="Anantharaman K."/>
            <person name="Brown C.T."/>
            <person name="Hug L.A."/>
            <person name="Sharon I."/>
            <person name="Castelle C.J."/>
            <person name="Probst A.J."/>
            <person name="Thomas B.C."/>
            <person name="Singh A."/>
            <person name="Wilkins M.J."/>
            <person name="Karaoz U."/>
            <person name="Brodie E.L."/>
            <person name="Williams K.H."/>
            <person name="Hubbard S.S."/>
            <person name="Banfield J.F."/>
        </authorList>
    </citation>
    <scope>NUCLEOTIDE SEQUENCE [LARGE SCALE GENOMIC DNA]</scope>
</reference>
<name>A0A1F7WF34_9BACT</name>
<dbReference type="EMBL" id="MGFH01000236">
    <property type="protein sequence ID" value="OGM01444.1"/>
    <property type="molecule type" value="Genomic_DNA"/>
</dbReference>
<dbReference type="PANTHER" id="PTHR32432">
    <property type="entry name" value="CELL DIVISION PROTEIN FTSA-RELATED"/>
    <property type="match status" value="1"/>
</dbReference>
<organism evidence="1 2">
    <name type="scientific">Candidatus Wallbacteria bacterium GWC2_49_35</name>
    <dbReference type="NCBI Taxonomy" id="1817813"/>
    <lineage>
        <taxon>Bacteria</taxon>
        <taxon>Candidatus Walliibacteriota</taxon>
    </lineage>
</organism>
<dbReference type="Proteomes" id="UP000178735">
    <property type="component" value="Unassembled WGS sequence"/>
</dbReference>
<protein>
    <recommendedName>
        <fullName evidence="3">SHS2 domain-containing protein</fullName>
    </recommendedName>
</protein>